<dbReference type="EMBL" id="DVHE01000002">
    <property type="protein sequence ID" value="HIR49703.1"/>
    <property type="molecule type" value="Genomic_DNA"/>
</dbReference>
<evidence type="ECO:0000256" key="3">
    <source>
        <dbReference type="ARBA" id="ARBA00022692"/>
    </source>
</evidence>
<comment type="caution">
    <text evidence="7">The sequence shown here is derived from an EMBL/GenBank/DDBJ whole genome shotgun (WGS) entry which is preliminary data.</text>
</comment>
<dbReference type="GO" id="GO:0022857">
    <property type="term" value="F:transmembrane transporter activity"/>
    <property type="evidence" value="ECO:0007669"/>
    <property type="project" value="InterPro"/>
</dbReference>
<keyword evidence="2" id="KW-1003">Cell membrane</keyword>
<feature type="transmembrane region" description="Helical" evidence="6">
    <location>
        <begin position="6"/>
        <end position="27"/>
    </location>
</feature>
<dbReference type="InterPro" id="IPR001851">
    <property type="entry name" value="ABC_transp_permease"/>
</dbReference>
<feature type="transmembrane region" description="Helical" evidence="6">
    <location>
        <begin position="278"/>
        <end position="296"/>
    </location>
</feature>
<keyword evidence="5 6" id="KW-0472">Membrane</keyword>
<dbReference type="CDD" id="cd06580">
    <property type="entry name" value="TM_PBP1_transp_TpRbsC_like"/>
    <property type="match status" value="1"/>
</dbReference>
<accession>A0A9D1ARJ8</accession>
<keyword evidence="3 6" id="KW-0812">Transmembrane</keyword>
<reference evidence="7" key="1">
    <citation type="submission" date="2020-10" db="EMBL/GenBank/DDBJ databases">
        <authorList>
            <person name="Gilroy R."/>
        </authorList>
    </citation>
    <scope>NUCLEOTIDE SEQUENCE</scope>
    <source>
        <strain evidence="7">ChiBcec15-4380</strain>
    </source>
</reference>
<gene>
    <name evidence="7" type="ORF">IAA53_00210</name>
</gene>
<name>A0A9D1ARJ8_9FIRM</name>
<evidence type="ECO:0000313" key="8">
    <source>
        <dbReference type="Proteomes" id="UP000824239"/>
    </source>
</evidence>
<evidence type="ECO:0000256" key="5">
    <source>
        <dbReference type="ARBA" id="ARBA00023136"/>
    </source>
</evidence>
<evidence type="ECO:0000256" key="6">
    <source>
        <dbReference type="SAM" id="Phobius"/>
    </source>
</evidence>
<dbReference type="PANTHER" id="PTHR43370:SF1">
    <property type="entry name" value="GUANOSINE ABC TRANSPORTER PERMEASE PROTEIN NUPQ"/>
    <property type="match status" value="1"/>
</dbReference>
<dbReference type="Proteomes" id="UP000824239">
    <property type="component" value="Unassembled WGS sequence"/>
</dbReference>
<keyword evidence="4 6" id="KW-1133">Transmembrane helix</keyword>
<feature type="transmembrane region" description="Helical" evidence="6">
    <location>
        <begin position="39"/>
        <end position="59"/>
    </location>
</feature>
<dbReference type="Pfam" id="PF02653">
    <property type="entry name" value="BPD_transp_2"/>
    <property type="match status" value="1"/>
</dbReference>
<feature type="transmembrane region" description="Helical" evidence="6">
    <location>
        <begin position="253"/>
        <end position="272"/>
    </location>
</feature>
<evidence type="ECO:0000256" key="2">
    <source>
        <dbReference type="ARBA" id="ARBA00022475"/>
    </source>
</evidence>
<comment type="subcellular location">
    <subcellularLocation>
        <location evidence="1">Cell membrane</location>
        <topology evidence="1">Multi-pass membrane protein</topology>
    </subcellularLocation>
</comment>
<evidence type="ECO:0000256" key="4">
    <source>
        <dbReference type="ARBA" id="ARBA00022989"/>
    </source>
</evidence>
<evidence type="ECO:0000313" key="7">
    <source>
        <dbReference type="EMBL" id="HIR49703.1"/>
    </source>
</evidence>
<feature type="transmembrane region" description="Helical" evidence="6">
    <location>
        <begin position="154"/>
        <end position="171"/>
    </location>
</feature>
<feature type="transmembrane region" description="Helical" evidence="6">
    <location>
        <begin position="65"/>
        <end position="88"/>
    </location>
</feature>
<evidence type="ECO:0000256" key="1">
    <source>
        <dbReference type="ARBA" id="ARBA00004651"/>
    </source>
</evidence>
<dbReference type="AlphaFoldDB" id="A0A9D1ARJ8"/>
<dbReference type="PANTHER" id="PTHR43370">
    <property type="entry name" value="SUGAR ABC TRANSPORTER INTEGRAL MEMBRANE PROTEIN-RELATED"/>
    <property type="match status" value="1"/>
</dbReference>
<dbReference type="GO" id="GO:0005886">
    <property type="term" value="C:plasma membrane"/>
    <property type="evidence" value="ECO:0007669"/>
    <property type="project" value="UniProtKB-SubCell"/>
</dbReference>
<feature type="transmembrane region" description="Helical" evidence="6">
    <location>
        <begin position="95"/>
        <end position="116"/>
    </location>
</feature>
<proteinExistence type="predicted"/>
<organism evidence="7 8">
    <name type="scientific">Candidatus Avoscillospira avicola</name>
    <dbReference type="NCBI Taxonomy" id="2840706"/>
    <lineage>
        <taxon>Bacteria</taxon>
        <taxon>Bacillati</taxon>
        <taxon>Bacillota</taxon>
        <taxon>Clostridia</taxon>
        <taxon>Eubacteriales</taxon>
        <taxon>Oscillospiraceae</taxon>
        <taxon>Oscillospiraceae incertae sedis</taxon>
        <taxon>Candidatus Avoscillospira</taxon>
    </lineage>
</organism>
<sequence length="320" mass="34151">MSGIWSSILTASFLFTIIRVSTPLIFASMSSLVARRGGVTNITIDSTMLMSALTGVLVSHYTGNLFLSIVAGMIVGIIMGVFMGYFHIMMRTNMILTGVAINTFTNGATVMFLYAFTGDKGSSSNISSMAIPNWEIPLIKDIPILGDILSGHNALTYIAFVMVILCWFLMYRTPLGLRIRAVGENDKAARSVGESPTRVKLTALALSGFFASLGGLYMSMGNMTVFITGMTAGRGFIGVAADSMGRGNPVGAMLASLLFGTASAVANVLQINSFPTDLVMAIPYVVSILGIIIYSAREKHKQQRLVRQGIAQAERLAAGK</sequence>
<protein>
    <submittedName>
        <fullName evidence="7">ABC transporter permease</fullName>
    </submittedName>
</protein>
<reference evidence="7" key="2">
    <citation type="journal article" date="2021" name="PeerJ">
        <title>Extensive microbial diversity within the chicken gut microbiome revealed by metagenomics and culture.</title>
        <authorList>
            <person name="Gilroy R."/>
            <person name="Ravi A."/>
            <person name="Getino M."/>
            <person name="Pursley I."/>
            <person name="Horton D.L."/>
            <person name="Alikhan N.F."/>
            <person name="Baker D."/>
            <person name="Gharbi K."/>
            <person name="Hall N."/>
            <person name="Watson M."/>
            <person name="Adriaenssens E.M."/>
            <person name="Foster-Nyarko E."/>
            <person name="Jarju S."/>
            <person name="Secka A."/>
            <person name="Antonio M."/>
            <person name="Oren A."/>
            <person name="Chaudhuri R.R."/>
            <person name="La Ragione R."/>
            <person name="Hildebrand F."/>
            <person name="Pallen M.J."/>
        </authorList>
    </citation>
    <scope>NUCLEOTIDE SEQUENCE</scope>
    <source>
        <strain evidence="7">ChiBcec15-4380</strain>
    </source>
</reference>